<keyword evidence="6" id="KW-0547">Nucleotide-binding</keyword>
<feature type="domain" description="ABC transporter" evidence="12">
    <location>
        <begin position="1077"/>
        <end position="1318"/>
    </location>
</feature>
<keyword evidence="7" id="KW-0067">ATP-binding</keyword>
<feature type="transmembrane region" description="Helical" evidence="11">
    <location>
        <begin position="316"/>
        <end position="338"/>
    </location>
</feature>
<dbReference type="PANTHER" id="PTHR43394:SF27">
    <property type="entry name" value="ATP-DEPENDENT TRANSLOCASE ABCB1-LIKE"/>
    <property type="match status" value="1"/>
</dbReference>
<dbReference type="GO" id="GO:0005743">
    <property type="term" value="C:mitochondrial inner membrane"/>
    <property type="evidence" value="ECO:0007669"/>
    <property type="project" value="TreeGrafter"/>
</dbReference>
<dbReference type="EMBL" id="KQ241729">
    <property type="protein sequence ID" value="KNC84946.1"/>
    <property type="molecule type" value="Genomic_DNA"/>
</dbReference>
<evidence type="ECO:0000256" key="1">
    <source>
        <dbReference type="ARBA" id="ARBA00004141"/>
    </source>
</evidence>
<feature type="transmembrane region" description="Helical" evidence="11">
    <location>
        <begin position="799"/>
        <end position="821"/>
    </location>
</feature>
<accession>A0A0L0G7S5</accession>
<feature type="transmembrane region" description="Helical" evidence="11">
    <location>
        <begin position="757"/>
        <end position="779"/>
    </location>
</feature>
<dbReference type="FunFam" id="1.20.1560.10:FF:000018">
    <property type="entry name" value="ATP-binding cassette subfamily B member 11"/>
    <property type="match status" value="1"/>
</dbReference>
<feature type="region of interest" description="Disordered" evidence="10">
    <location>
        <begin position="673"/>
        <end position="714"/>
    </location>
</feature>
<dbReference type="CDD" id="cd18577">
    <property type="entry name" value="ABC_6TM_Pgp_ABCB1_D1_like"/>
    <property type="match status" value="1"/>
</dbReference>
<keyword evidence="5" id="KW-0677">Repeat</keyword>
<feature type="compositionally biased region" description="Basic residues" evidence="10">
    <location>
        <begin position="691"/>
        <end position="705"/>
    </location>
</feature>
<feature type="domain" description="ABC transmembrane type-1" evidence="13">
    <location>
        <begin position="93"/>
        <end position="379"/>
    </location>
</feature>
<evidence type="ECO:0000256" key="4">
    <source>
        <dbReference type="ARBA" id="ARBA00022692"/>
    </source>
</evidence>
<dbReference type="InterPro" id="IPR039421">
    <property type="entry name" value="Type_1_exporter"/>
</dbReference>
<dbReference type="PROSITE" id="PS50929">
    <property type="entry name" value="ABC_TM1F"/>
    <property type="match status" value="2"/>
</dbReference>
<gene>
    <name evidence="14" type="ORF">SARC_02838</name>
</gene>
<name>A0A0L0G7S5_9EUKA</name>
<feature type="transmembrane region" description="Helical" evidence="11">
    <location>
        <begin position="899"/>
        <end position="916"/>
    </location>
</feature>
<dbReference type="SMART" id="SM00382">
    <property type="entry name" value="AAA"/>
    <property type="match status" value="2"/>
</dbReference>
<dbReference type="InterPro" id="IPR017871">
    <property type="entry name" value="ABC_transporter-like_CS"/>
</dbReference>
<dbReference type="CDD" id="cd03249">
    <property type="entry name" value="ABC_MTABC3_MDL1_MDL2"/>
    <property type="match status" value="2"/>
</dbReference>
<keyword evidence="4 11" id="KW-0812">Transmembrane</keyword>
<dbReference type="RefSeq" id="XP_014158848.1">
    <property type="nucleotide sequence ID" value="XM_014303373.1"/>
</dbReference>
<evidence type="ECO:0000256" key="8">
    <source>
        <dbReference type="ARBA" id="ARBA00022989"/>
    </source>
</evidence>
<feature type="compositionally biased region" description="Basic and acidic residues" evidence="10">
    <location>
        <begin position="30"/>
        <end position="45"/>
    </location>
</feature>
<feature type="transmembrane region" description="Helical" evidence="11">
    <location>
        <begin position="350"/>
        <end position="371"/>
    </location>
</feature>
<evidence type="ECO:0000256" key="2">
    <source>
        <dbReference type="ARBA" id="ARBA00007577"/>
    </source>
</evidence>
<evidence type="ECO:0000256" key="5">
    <source>
        <dbReference type="ARBA" id="ARBA00022737"/>
    </source>
</evidence>
<comment type="similarity">
    <text evidence="2">Belongs to the ABC transporter superfamily. ABCB family. Multidrug resistance exporter (TC 3.A.1.201) subfamily.</text>
</comment>
<feature type="transmembrane region" description="Helical" evidence="11">
    <location>
        <begin position="979"/>
        <end position="1001"/>
    </location>
</feature>
<dbReference type="FunFam" id="3.40.50.300:FF:000205">
    <property type="entry name" value="ABC transporter B family member 4"/>
    <property type="match status" value="2"/>
</dbReference>
<feature type="transmembrane region" description="Helical" evidence="11">
    <location>
        <begin position="238"/>
        <end position="255"/>
    </location>
</feature>
<evidence type="ECO:0000313" key="15">
    <source>
        <dbReference type="Proteomes" id="UP000054560"/>
    </source>
</evidence>
<dbReference type="Gene3D" id="1.20.1560.10">
    <property type="entry name" value="ABC transporter type 1, transmembrane domain"/>
    <property type="match status" value="1"/>
</dbReference>
<evidence type="ECO:0000256" key="6">
    <source>
        <dbReference type="ARBA" id="ARBA00022741"/>
    </source>
</evidence>
<dbReference type="GeneID" id="25903342"/>
<dbReference type="PANTHER" id="PTHR43394">
    <property type="entry name" value="ATP-DEPENDENT PERMEASE MDL1, MITOCHONDRIAL"/>
    <property type="match status" value="1"/>
</dbReference>
<protein>
    <recommendedName>
        <fullName evidence="16">Multidrug resistance protein 1</fullName>
    </recommendedName>
</protein>
<evidence type="ECO:0000256" key="7">
    <source>
        <dbReference type="ARBA" id="ARBA00022840"/>
    </source>
</evidence>
<evidence type="ECO:0000259" key="12">
    <source>
        <dbReference type="PROSITE" id="PS50893"/>
    </source>
</evidence>
<dbReference type="InterPro" id="IPR003593">
    <property type="entry name" value="AAA+_ATPase"/>
</dbReference>
<sequence>MSVDNAVDLVEVRLDNDDIGDDRIDAVIDSKADSKGDENKTDKYDVPGGGDADSNVNIIDATDKNEEKEETAPTVSFLQLFRFADKWDILMILVAAICSSIHGILMSVIAIFFGDAFDAYDPTDPNSSLEDAMRPAVFKFIFFGIAAFFTSYAQVGFFILAASRQARRIRNKYLKSIISQEMAWFDTVDSGALTARVAGDVVKIESAIGDKVGSFIQYMSMCISGFAIGFYYGWQLTLVIMACTPVLAISGAFMAKVMTDAATEGQTAYAKAGAVVEEAFGMIRVVTAFSGQEDEYKRYAKGLEEAYQSGKKKGMFSGLSLAFTMGFMLLTYALGFWFGNKMVVEGHLSVGNVTTVFFAVIMGAFALGQAAPSLTAFATGRGTAHYIFSIIDREPAINNLSTTGIVPKTCNGNIKFDNVEFNYASREEKVCNGMDFDLQGGKTLALVGHSGCGKSTCIQLLERYYDVTGGSIKIDGEDIRNVNIQWLRSQIGIVSQMPTLFAKSIAENIAMGASIEEVPDWDGEGPRFRRKQVCQEEIVAAAKNANAHNFICQLPDGYDTMVGSRGSQLSGGQKQRIAIARALIRNPAVMLLDEATSALDSESERVVQDALEKASTGRSTIVIAHRLTTVQNADTIAVVEAGRIVEAGSHDELLAKKGKYFDFVQLQLMNGDSSDDCSSDDEATAYQNTKHVSKKHSRKSSRKSSKMSSVKRAEIQRLKEETDAAKLRELVDGDTDKVVDDGVVVRAFKMNVGEWKLIVLGLIGAAGIGFLWPGFAVVFSRIINAMLESDQDEVDFLTIMFVCLAVFAFFAQWLAITPLAMSGEALTMRVREASFKALLRQEVGFFDKSENSVGVLSARLSTEAADVQAITGSQLGSVMTVIGTMAFGLTIAFVSCPLLAAVVLAMVPAVVVSGALQMRAMTGFQKDGNKMFERAGSVATETVDSIRTVLAINAQDEQLDRYGDELMAPYKSTIKASHVTGIGFGFSEFFMFAIWAVSFYYGSTLVDDGKCDFQEMLTAINGIIFGAMTLGQVSAMMPDAGKAKISASKVFRLIDRVPEVDSSSTEGTIVDHVEGNLEFKDLEFAYPTRQEVQVLKKLNVSIGSGKSLALVGQSGCGKSTLIALSERFYTLLGGSISLDGQDITSINIGSLRDQIGLVNQEPDLFRTSVRNNIAYGRIKTRDVPVTEEMIIKAAKLANAHDFIMDLPGGYDCDVGDRGSQLSGGQRQRIAIARALVRDPKILLLDEATSALDSQSERLVQAALDSASVGRTTISIAHRLSTIQNADVIAFVKDGVIVESGTHSQLLALNGYYANLVKTQYRE</sequence>
<evidence type="ECO:0000313" key="14">
    <source>
        <dbReference type="EMBL" id="KNC84946.1"/>
    </source>
</evidence>
<dbReference type="PROSITE" id="PS00211">
    <property type="entry name" value="ABC_TRANSPORTER_1"/>
    <property type="match status" value="2"/>
</dbReference>
<evidence type="ECO:0008006" key="16">
    <source>
        <dbReference type="Google" id="ProtNLM"/>
    </source>
</evidence>
<feature type="transmembrane region" description="Helical" evidence="11">
    <location>
        <begin position="215"/>
        <end position="232"/>
    </location>
</feature>
<dbReference type="Pfam" id="PF00005">
    <property type="entry name" value="ABC_tran"/>
    <property type="match status" value="2"/>
</dbReference>
<evidence type="ECO:0000259" key="13">
    <source>
        <dbReference type="PROSITE" id="PS50929"/>
    </source>
</evidence>
<dbReference type="eggNOG" id="KOG0055">
    <property type="taxonomic scope" value="Eukaryota"/>
</dbReference>
<keyword evidence="3" id="KW-0813">Transport</keyword>
<dbReference type="OrthoDB" id="6500128at2759"/>
<dbReference type="CDD" id="cd18578">
    <property type="entry name" value="ABC_6TM_Pgp_ABCB1_D2_like"/>
    <property type="match status" value="1"/>
</dbReference>
<keyword evidence="15" id="KW-1185">Reference proteome</keyword>
<evidence type="ECO:0000256" key="9">
    <source>
        <dbReference type="ARBA" id="ARBA00023136"/>
    </source>
</evidence>
<dbReference type="Proteomes" id="UP000054560">
    <property type="component" value="Unassembled WGS sequence"/>
</dbReference>
<feature type="region of interest" description="Disordered" evidence="10">
    <location>
        <begin position="30"/>
        <end position="54"/>
    </location>
</feature>
<dbReference type="GO" id="GO:0015421">
    <property type="term" value="F:ABC-type oligopeptide transporter activity"/>
    <property type="evidence" value="ECO:0007669"/>
    <property type="project" value="TreeGrafter"/>
</dbReference>
<feature type="transmembrane region" description="Helical" evidence="11">
    <location>
        <begin position="137"/>
        <end position="162"/>
    </location>
</feature>
<evidence type="ECO:0000256" key="10">
    <source>
        <dbReference type="SAM" id="MobiDB-lite"/>
    </source>
</evidence>
<dbReference type="InterPro" id="IPR003439">
    <property type="entry name" value="ABC_transporter-like_ATP-bd"/>
</dbReference>
<proteinExistence type="inferred from homology"/>
<feature type="compositionally biased region" description="Acidic residues" evidence="10">
    <location>
        <begin position="673"/>
        <end position="683"/>
    </location>
</feature>
<organism evidence="14 15">
    <name type="scientific">Sphaeroforma arctica JP610</name>
    <dbReference type="NCBI Taxonomy" id="667725"/>
    <lineage>
        <taxon>Eukaryota</taxon>
        <taxon>Ichthyosporea</taxon>
        <taxon>Ichthyophonida</taxon>
        <taxon>Sphaeroforma</taxon>
    </lineage>
</organism>
<dbReference type="PROSITE" id="PS50893">
    <property type="entry name" value="ABC_TRANSPORTER_2"/>
    <property type="match status" value="2"/>
</dbReference>
<dbReference type="FunFam" id="1.20.1560.10:FF:000009">
    <property type="entry name" value="ABC transporter B family member 1"/>
    <property type="match status" value="1"/>
</dbReference>
<dbReference type="STRING" id="667725.A0A0L0G7S5"/>
<evidence type="ECO:0000256" key="11">
    <source>
        <dbReference type="SAM" id="Phobius"/>
    </source>
</evidence>
<dbReference type="InterPro" id="IPR036640">
    <property type="entry name" value="ABC1_TM_sf"/>
</dbReference>
<reference evidence="14 15" key="1">
    <citation type="submission" date="2011-02" db="EMBL/GenBank/DDBJ databases">
        <title>The Genome Sequence of Sphaeroforma arctica JP610.</title>
        <authorList>
            <consortium name="The Broad Institute Genome Sequencing Platform"/>
            <person name="Russ C."/>
            <person name="Cuomo C."/>
            <person name="Young S.K."/>
            <person name="Zeng Q."/>
            <person name="Gargeya S."/>
            <person name="Alvarado L."/>
            <person name="Berlin A."/>
            <person name="Chapman S.B."/>
            <person name="Chen Z."/>
            <person name="Freedman E."/>
            <person name="Gellesch M."/>
            <person name="Goldberg J."/>
            <person name="Griggs A."/>
            <person name="Gujja S."/>
            <person name="Heilman E."/>
            <person name="Heiman D."/>
            <person name="Howarth C."/>
            <person name="Mehta T."/>
            <person name="Neiman D."/>
            <person name="Pearson M."/>
            <person name="Roberts A."/>
            <person name="Saif S."/>
            <person name="Shea T."/>
            <person name="Shenoy N."/>
            <person name="Sisk P."/>
            <person name="Stolte C."/>
            <person name="Sykes S."/>
            <person name="White J."/>
            <person name="Yandava C."/>
            <person name="Burger G."/>
            <person name="Gray M.W."/>
            <person name="Holland P.W.H."/>
            <person name="King N."/>
            <person name="Lang F.B.F."/>
            <person name="Roger A.J."/>
            <person name="Ruiz-Trillo I."/>
            <person name="Haas B."/>
            <person name="Nusbaum C."/>
            <person name="Birren B."/>
        </authorList>
    </citation>
    <scope>NUCLEOTIDE SEQUENCE [LARGE SCALE GENOMIC DNA]</scope>
    <source>
        <strain evidence="14 15">JP610</strain>
    </source>
</reference>
<keyword evidence="8 11" id="KW-1133">Transmembrane helix</keyword>
<comment type="subcellular location">
    <subcellularLocation>
        <location evidence="1">Membrane</location>
        <topology evidence="1">Multi-pass membrane protein</topology>
    </subcellularLocation>
</comment>
<dbReference type="SUPFAM" id="SSF52540">
    <property type="entry name" value="P-loop containing nucleoside triphosphate hydrolases"/>
    <property type="match status" value="2"/>
</dbReference>
<dbReference type="Pfam" id="PF00664">
    <property type="entry name" value="ABC_membrane"/>
    <property type="match status" value="2"/>
</dbReference>
<dbReference type="GO" id="GO:0090374">
    <property type="term" value="P:oligopeptide export from mitochondrion"/>
    <property type="evidence" value="ECO:0007669"/>
    <property type="project" value="TreeGrafter"/>
</dbReference>
<feature type="transmembrane region" description="Helical" evidence="11">
    <location>
        <begin position="1016"/>
        <end position="1035"/>
    </location>
</feature>
<feature type="transmembrane region" description="Helical" evidence="11">
    <location>
        <begin position="89"/>
        <end position="117"/>
    </location>
</feature>
<dbReference type="InterPro" id="IPR011527">
    <property type="entry name" value="ABC1_TM_dom"/>
</dbReference>
<dbReference type="InterPro" id="IPR027417">
    <property type="entry name" value="P-loop_NTPase"/>
</dbReference>
<dbReference type="SUPFAM" id="SSF90123">
    <property type="entry name" value="ABC transporter transmembrane region"/>
    <property type="match status" value="2"/>
</dbReference>
<feature type="transmembrane region" description="Helical" evidence="11">
    <location>
        <begin position="875"/>
        <end position="893"/>
    </location>
</feature>
<evidence type="ECO:0000256" key="3">
    <source>
        <dbReference type="ARBA" id="ARBA00022448"/>
    </source>
</evidence>
<feature type="domain" description="ABC transporter" evidence="12">
    <location>
        <begin position="414"/>
        <end position="666"/>
    </location>
</feature>
<feature type="domain" description="ABC transmembrane type-1" evidence="13">
    <location>
        <begin position="759"/>
        <end position="1042"/>
    </location>
</feature>
<dbReference type="GO" id="GO:0005524">
    <property type="term" value="F:ATP binding"/>
    <property type="evidence" value="ECO:0007669"/>
    <property type="project" value="UniProtKB-KW"/>
</dbReference>
<keyword evidence="9 11" id="KW-0472">Membrane</keyword>
<dbReference type="Gene3D" id="3.40.50.300">
    <property type="entry name" value="P-loop containing nucleotide triphosphate hydrolases"/>
    <property type="match status" value="2"/>
</dbReference>
<dbReference type="GO" id="GO:0016887">
    <property type="term" value="F:ATP hydrolysis activity"/>
    <property type="evidence" value="ECO:0007669"/>
    <property type="project" value="InterPro"/>
</dbReference>